<dbReference type="Gene3D" id="3.40.50.720">
    <property type="entry name" value="NAD(P)-binding Rossmann-like Domain"/>
    <property type="match status" value="1"/>
</dbReference>
<organism evidence="4">
    <name type="scientific">Nyssomyia neivai</name>
    <dbReference type="NCBI Taxonomy" id="330878"/>
    <lineage>
        <taxon>Eukaryota</taxon>
        <taxon>Metazoa</taxon>
        <taxon>Ecdysozoa</taxon>
        <taxon>Arthropoda</taxon>
        <taxon>Hexapoda</taxon>
        <taxon>Insecta</taxon>
        <taxon>Pterygota</taxon>
        <taxon>Neoptera</taxon>
        <taxon>Endopterygota</taxon>
        <taxon>Diptera</taxon>
        <taxon>Nematocera</taxon>
        <taxon>Psychodoidea</taxon>
        <taxon>Psychodidae</taxon>
        <taxon>Nyssomyia</taxon>
    </lineage>
</organism>
<accession>A0A1L8D951</accession>
<dbReference type="PANTHER" id="PTHR12286">
    <property type="entry name" value="SACCHAROPINE DEHYDROGENASE-LIKE OXIDOREDUCTASE"/>
    <property type="match status" value="1"/>
</dbReference>
<evidence type="ECO:0000256" key="2">
    <source>
        <dbReference type="SAM" id="Phobius"/>
    </source>
</evidence>
<reference evidence="4" key="1">
    <citation type="submission" date="2016-12" db="EMBL/GenBank/DDBJ databases">
        <title>An insight into the sialome and mialome of the sand fly, Nyssomyia neivai.</title>
        <authorList>
            <person name="Sebastian V."/>
            <person name="Goulart T.M."/>
            <person name="Oliveira W."/>
            <person name="Calvo E."/>
            <person name="Oliveira L.F."/>
            <person name="Pinto M.C."/>
            <person name="Rosselino A.M."/>
            <person name="Ribeiro J.M."/>
        </authorList>
    </citation>
    <scope>NUCLEOTIDE SEQUENCE</scope>
</reference>
<comment type="similarity">
    <text evidence="1">Belongs to the saccharopine dehydrogenase family.</text>
</comment>
<dbReference type="GO" id="GO:0009247">
    <property type="term" value="P:glycolipid biosynthetic process"/>
    <property type="evidence" value="ECO:0007669"/>
    <property type="project" value="TreeGrafter"/>
</dbReference>
<dbReference type="InterPro" id="IPR036291">
    <property type="entry name" value="NAD(P)-bd_dom_sf"/>
</dbReference>
<evidence type="ECO:0000256" key="1">
    <source>
        <dbReference type="ARBA" id="ARBA00038048"/>
    </source>
</evidence>
<dbReference type="EMBL" id="GFDF01011102">
    <property type="protein sequence ID" value="JAV02982.1"/>
    <property type="molecule type" value="Transcribed_RNA"/>
</dbReference>
<dbReference type="SUPFAM" id="SSF51735">
    <property type="entry name" value="NAD(P)-binding Rossmann-fold domains"/>
    <property type="match status" value="1"/>
</dbReference>
<dbReference type="GO" id="GO:0005811">
    <property type="term" value="C:lipid droplet"/>
    <property type="evidence" value="ECO:0007669"/>
    <property type="project" value="TreeGrafter"/>
</dbReference>
<dbReference type="FunFam" id="3.40.50.720:FF:000178">
    <property type="entry name" value="Saccharopine dehydrogenase-like oxidoreductase"/>
    <property type="match status" value="1"/>
</dbReference>
<dbReference type="InterPro" id="IPR051276">
    <property type="entry name" value="Saccharopine_DH-like_oxidrdct"/>
</dbReference>
<protein>
    <submittedName>
        <fullName evidence="4">Putative conserved plasma membrane protein</fullName>
    </submittedName>
</protein>
<evidence type="ECO:0000313" key="4">
    <source>
        <dbReference type="EMBL" id="JAV02982.1"/>
    </source>
</evidence>
<proteinExistence type="inferred from homology"/>
<dbReference type="Pfam" id="PF03435">
    <property type="entry name" value="Sacchrp_dh_NADP"/>
    <property type="match status" value="1"/>
</dbReference>
<evidence type="ECO:0000259" key="3">
    <source>
        <dbReference type="Pfam" id="PF03435"/>
    </source>
</evidence>
<sequence length="428" mass="47264">MASDRLDVVIFGATGFTGQCAVERGVEFLAKVKWGIAGRSQVKLEKIRTDIGLKVSKDLSHIPIIIADVADEGSLTKMAQQAKVVINCCGPYRHFGEPVVKACIASKTHHIDVSGEPQYMEKMQLKYHKEACEAGVYVVSACGFDSIPADLGTVFHERQFNGVVNSVETYLVAKGDGPGASVHYGTWESAVYGLAHANELRELRSQLYKERLPPMKPTLKNRPILHRAPIVRNAVCLPFLGSDRSVVMRSQRFLFETQNKRPVQIRTYMSVGNYITAFLFIMAGAIFSIFTRFSFGRHLLLEYPKIFSFGFASHEGPSEEKRKNSKFTMWFQGKGWSDVLSEGEDQYKDPPTKTLVTKVAGVDFGYGNTAAALLLCATTILNENKNMPGEGGVLAPGAAFGKTSLIDELNKNKVFTFEVVADKNISQN</sequence>
<feature type="domain" description="Saccharopine dehydrogenase NADP binding" evidence="3">
    <location>
        <begin position="8"/>
        <end position="139"/>
    </location>
</feature>
<keyword evidence="2" id="KW-0812">Transmembrane</keyword>
<keyword evidence="2" id="KW-1133">Transmembrane helix</keyword>
<dbReference type="GO" id="GO:0005886">
    <property type="term" value="C:plasma membrane"/>
    <property type="evidence" value="ECO:0007669"/>
    <property type="project" value="TreeGrafter"/>
</dbReference>
<name>A0A1L8D951_9DIPT</name>
<dbReference type="AlphaFoldDB" id="A0A1L8D951"/>
<dbReference type="PANTHER" id="PTHR12286:SF5">
    <property type="entry name" value="SACCHAROPINE DEHYDROGENASE-LIKE OXIDOREDUCTASE"/>
    <property type="match status" value="1"/>
</dbReference>
<dbReference type="GO" id="GO:0005739">
    <property type="term" value="C:mitochondrion"/>
    <property type="evidence" value="ECO:0007669"/>
    <property type="project" value="TreeGrafter"/>
</dbReference>
<keyword evidence="2" id="KW-0472">Membrane</keyword>
<feature type="transmembrane region" description="Helical" evidence="2">
    <location>
        <begin position="274"/>
        <end position="295"/>
    </location>
</feature>
<dbReference type="InterPro" id="IPR005097">
    <property type="entry name" value="Sacchrp_dh_NADP-bd"/>
</dbReference>